<dbReference type="EMBL" id="VXLC01000015">
    <property type="protein sequence ID" value="KAA8885530.1"/>
    <property type="molecule type" value="Genomic_DNA"/>
</dbReference>
<proteinExistence type="predicted"/>
<keyword evidence="8" id="KW-1185">Reference proteome</keyword>
<accession>A0A5N0E9W3</accession>
<dbReference type="Pfam" id="PF01810">
    <property type="entry name" value="LysE"/>
    <property type="match status" value="1"/>
</dbReference>
<evidence type="ECO:0000256" key="1">
    <source>
        <dbReference type="ARBA" id="ARBA00004651"/>
    </source>
</evidence>
<feature type="transmembrane region" description="Helical" evidence="6">
    <location>
        <begin position="63"/>
        <end position="87"/>
    </location>
</feature>
<dbReference type="PANTHER" id="PTHR30086:SF20">
    <property type="entry name" value="ARGININE EXPORTER PROTEIN ARGO-RELATED"/>
    <property type="match status" value="1"/>
</dbReference>
<feature type="transmembrane region" description="Helical" evidence="6">
    <location>
        <begin position="6"/>
        <end position="27"/>
    </location>
</feature>
<dbReference type="InterPro" id="IPR001123">
    <property type="entry name" value="LeuE-type"/>
</dbReference>
<evidence type="ECO:0000256" key="5">
    <source>
        <dbReference type="ARBA" id="ARBA00023136"/>
    </source>
</evidence>
<protein>
    <submittedName>
        <fullName evidence="7">LysE family translocator</fullName>
    </submittedName>
</protein>
<keyword evidence="3 6" id="KW-0812">Transmembrane</keyword>
<sequence length="209" mass="21250">MMSTAQMLALGGVILVAAMSPGPDFFIVTRSSALSGRRAGMACAAGIAGGVFLWSVVSALGVAGLLAASALAFTIVKLVGAGYLMLLGVRALLAARRGGYETTADLPTGGPSALAAFRQGLLTNLLNPKVAVFFLALLPQFVPAAPTVTDTVSLGAIAAAVSLIWFSVLANVVDALRGLLARSSVRRTLDTVMGTLLVAFGVRIAFQSN</sequence>
<dbReference type="GO" id="GO:0005886">
    <property type="term" value="C:plasma membrane"/>
    <property type="evidence" value="ECO:0007669"/>
    <property type="project" value="UniProtKB-SubCell"/>
</dbReference>
<keyword evidence="4 6" id="KW-1133">Transmembrane helix</keyword>
<dbReference type="PANTHER" id="PTHR30086">
    <property type="entry name" value="ARGININE EXPORTER PROTEIN ARGO"/>
    <property type="match status" value="1"/>
</dbReference>
<name>A0A5N0E9W3_9NOCA</name>
<dbReference type="Proteomes" id="UP000323876">
    <property type="component" value="Unassembled WGS sequence"/>
</dbReference>
<feature type="transmembrane region" description="Helical" evidence="6">
    <location>
        <begin position="39"/>
        <end position="57"/>
    </location>
</feature>
<evidence type="ECO:0000313" key="8">
    <source>
        <dbReference type="Proteomes" id="UP000323876"/>
    </source>
</evidence>
<comment type="caution">
    <text evidence="7">The sequence shown here is derived from an EMBL/GenBank/DDBJ whole genome shotgun (WGS) entry which is preliminary data.</text>
</comment>
<comment type="subcellular location">
    <subcellularLocation>
        <location evidence="1">Cell membrane</location>
        <topology evidence="1">Multi-pass membrane protein</topology>
    </subcellularLocation>
</comment>
<evidence type="ECO:0000256" key="2">
    <source>
        <dbReference type="ARBA" id="ARBA00022475"/>
    </source>
</evidence>
<reference evidence="7 8" key="1">
    <citation type="submission" date="2019-09" db="EMBL/GenBank/DDBJ databases">
        <authorList>
            <person name="Wang X."/>
        </authorList>
    </citation>
    <scope>NUCLEOTIDE SEQUENCE [LARGE SCALE GENOMIC DNA]</scope>
    <source>
        <strain evidence="7 8">CICC 11023</strain>
    </source>
</reference>
<keyword evidence="5 6" id="KW-0472">Membrane</keyword>
<keyword evidence="2" id="KW-1003">Cell membrane</keyword>
<evidence type="ECO:0000256" key="3">
    <source>
        <dbReference type="ARBA" id="ARBA00022692"/>
    </source>
</evidence>
<evidence type="ECO:0000256" key="6">
    <source>
        <dbReference type="SAM" id="Phobius"/>
    </source>
</evidence>
<dbReference type="AlphaFoldDB" id="A0A5N0E9W3"/>
<gene>
    <name evidence="7" type="ORF">F3087_28260</name>
</gene>
<organism evidence="7 8">
    <name type="scientific">Nocardia colli</name>
    <dbReference type="NCBI Taxonomy" id="2545717"/>
    <lineage>
        <taxon>Bacteria</taxon>
        <taxon>Bacillati</taxon>
        <taxon>Actinomycetota</taxon>
        <taxon>Actinomycetes</taxon>
        <taxon>Mycobacteriales</taxon>
        <taxon>Nocardiaceae</taxon>
        <taxon>Nocardia</taxon>
    </lineage>
</organism>
<dbReference type="PIRSF" id="PIRSF006324">
    <property type="entry name" value="LeuE"/>
    <property type="match status" value="1"/>
</dbReference>
<evidence type="ECO:0000313" key="7">
    <source>
        <dbReference type="EMBL" id="KAA8885530.1"/>
    </source>
</evidence>
<feature type="transmembrane region" description="Helical" evidence="6">
    <location>
        <begin position="154"/>
        <end position="176"/>
    </location>
</feature>
<evidence type="ECO:0000256" key="4">
    <source>
        <dbReference type="ARBA" id="ARBA00022989"/>
    </source>
</evidence>
<dbReference type="OrthoDB" id="9784202at2"/>
<dbReference type="GO" id="GO:0015171">
    <property type="term" value="F:amino acid transmembrane transporter activity"/>
    <property type="evidence" value="ECO:0007669"/>
    <property type="project" value="TreeGrafter"/>
</dbReference>